<keyword evidence="2" id="KW-0326">Glycosidase</keyword>
<feature type="domain" description="Transglycosylase SLT" evidence="1">
    <location>
        <begin position="30"/>
        <end position="312"/>
    </location>
</feature>
<dbReference type="EMBL" id="CABR01000001">
    <property type="protein sequence ID" value="CBI09165.1"/>
    <property type="molecule type" value="Genomic_DNA"/>
</dbReference>
<dbReference type="EC" id="3.2.1.-" evidence="2"/>
<protein>
    <submittedName>
        <fullName evidence="2">Membrane-bound lytic murein transglycosylase B</fullName>
        <ecNumber evidence="2">3.2.1.-</ecNumber>
    </submittedName>
</protein>
<dbReference type="CDD" id="cd13399">
    <property type="entry name" value="Slt35-like"/>
    <property type="match status" value="1"/>
</dbReference>
<proteinExistence type="predicted"/>
<reference evidence="2" key="1">
    <citation type="submission" date="2009-10" db="EMBL/GenBank/DDBJ databases">
        <title>Diversity of trophic interactions inside an arsenic-rich microbial ecosystem.</title>
        <authorList>
            <person name="Bertin P.N."/>
            <person name="Heinrich-Salmeron A."/>
            <person name="Pelletier E."/>
            <person name="Goulhen-Chollet F."/>
            <person name="Arsene-Ploetze F."/>
            <person name="Gallien S."/>
            <person name="Calteau A."/>
            <person name="Vallenet D."/>
            <person name="Casiot C."/>
            <person name="Chane-Woon-Ming B."/>
            <person name="Giloteaux L."/>
            <person name="Barakat M."/>
            <person name="Bonnefoy V."/>
            <person name="Bruneel O."/>
            <person name="Chandler M."/>
            <person name="Cleiss J."/>
            <person name="Duran R."/>
            <person name="Elbaz-Poulichet F."/>
            <person name="Fonknechten N."/>
            <person name="Lauga B."/>
            <person name="Mornico D."/>
            <person name="Ortet P."/>
            <person name="Schaeffer C."/>
            <person name="Siguier P."/>
            <person name="Alexander Thil Smith A."/>
            <person name="Van Dorsselaer A."/>
            <person name="Weissenbach J."/>
            <person name="Medigue C."/>
            <person name="Le Paslier D."/>
        </authorList>
    </citation>
    <scope>NUCLEOTIDE SEQUENCE</scope>
</reference>
<dbReference type="Gene3D" id="1.10.530.10">
    <property type="match status" value="1"/>
</dbReference>
<accession>E6QPJ4</accession>
<dbReference type="InterPro" id="IPR043426">
    <property type="entry name" value="MltB-like"/>
</dbReference>
<dbReference type="AlphaFoldDB" id="E6QPJ4"/>
<dbReference type="PANTHER" id="PTHR30163:SF9">
    <property type="entry name" value="MEMBRANE-BOUND LYTIC MUREIN TRANSGLYCOSYLASE B"/>
    <property type="match status" value="1"/>
</dbReference>
<name>E6QPJ4_9ZZZZ</name>
<evidence type="ECO:0000313" key="2">
    <source>
        <dbReference type="EMBL" id="CBI09165.1"/>
    </source>
</evidence>
<organism evidence="2">
    <name type="scientific">mine drainage metagenome</name>
    <dbReference type="NCBI Taxonomy" id="410659"/>
    <lineage>
        <taxon>unclassified sequences</taxon>
        <taxon>metagenomes</taxon>
        <taxon>ecological metagenomes</taxon>
    </lineage>
</organism>
<dbReference type="InterPro" id="IPR031304">
    <property type="entry name" value="SLT_2"/>
</dbReference>
<dbReference type="PANTHER" id="PTHR30163">
    <property type="entry name" value="MEMBRANE-BOUND LYTIC MUREIN TRANSGLYCOSYLASE B"/>
    <property type="match status" value="1"/>
</dbReference>
<dbReference type="NCBIfam" id="TIGR02282">
    <property type="entry name" value="MltB"/>
    <property type="match status" value="1"/>
</dbReference>
<dbReference type="InterPro" id="IPR023346">
    <property type="entry name" value="Lysozyme-like_dom_sf"/>
</dbReference>
<dbReference type="PROSITE" id="PS51257">
    <property type="entry name" value="PROKAR_LIPOPROTEIN"/>
    <property type="match status" value="1"/>
</dbReference>
<sequence length="322" mass="36292">MKSLLTCAFAITYWLASCTVSAATLPGIPEFIDEMVAKHQFKRAELERLFDHAQYRPDVIEAITRPATIKPWPEYRAAFVNQQRVTSGVAFWKKYHATLRRASRRYGVPEEIIVAIIGVETIYGQNAGNFRAIDALTTLAFDYPRRAEFFRAELESYLLLARAQQFDLLAVRSSYAGALGIPQFMPSSYRNYAVDFNGNHKVDLLHEDRDAIGSVANYMKSYGWIANEPVAELATVSEQMCVGDSQTPRTLADWASAGIATQKTVAQDKVARLVDFTLADGKEFWLAFNNFEVITKYNNSDFYAMSVLQLAEAIKAARHLNR</sequence>
<keyword evidence="2" id="KW-0378">Hydrolase</keyword>
<dbReference type="SUPFAM" id="SSF53955">
    <property type="entry name" value="Lysozyme-like"/>
    <property type="match status" value="1"/>
</dbReference>
<dbReference type="GO" id="GO:0008933">
    <property type="term" value="F:peptidoglycan lytic transglycosylase activity"/>
    <property type="evidence" value="ECO:0007669"/>
    <property type="project" value="TreeGrafter"/>
</dbReference>
<dbReference type="FunFam" id="1.10.8.350:FF:000001">
    <property type="entry name" value="Lytic murein transglycosylase B"/>
    <property type="match status" value="1"/>
</dbReference>
<comment type="caution">
    <text evidence="2">The sequence shown here is derived from an EMBL/GenBank/DDBJ whole genome shotgun (WGS) entry which is preliminary data.</text>
</comment>
<dbReference type="InterPro" id="IPR011757">
    <property type="entry name" value="Lytic_transglycosylase_MltB"/>
</dbReference>
<dbReference type="GO" id="GO:0009253">
    <property type="term" value="P:peptidoglycan catabolic process"/>
    <property type="evidence" value="ECO:0007669"/>
    <property type="project" value="TreeGrafter"/>
</dbReference>
<gene>
    <name evidence="2" type="primary">mltB</name>
    <name evidence="2" type="ORF">CARN7_2819</name>
</gene>
<dbReference type="Pfam" id="PF13406">
    <property type="entry name" value="SLT_2"/>
    <property type="match status" value="1"/>
</dbReference>
<dbReference type="GO" id="GO:0016798">
    <property type="term" value="F:hydrolase activity, acting on glycosyl bonds"/>
    <property type="evidence" value="ECO:0007669"/>
    <property type="project" value="UniProtKB-KW"/>
</dbReference>
<dbReference type="Gene3D" id="1.10.8.350">
    <property type="entry name" value="Bacterial muramidase"/>
    <property type="match status" value="1"/>
</dbReference>
<evidence type="ECO:0000259" key="1">
    <source>
        <dbReference type="Pfam" id="PF13406"/>
    </source>
</evidence>